<dbReference type="OrthoDB" id="272303at2759"/>
<comment type="catalytic activity">
    <reaction evidence="11">
        <text>5,6-dihydrouridine(17) in tRNA + NAD(+) = uridine(17) in tRNA + NADH + H(+)</text>
        <dbReference type="Rhea" id="RHEA:53372"/>
        <dbReference type="Rhea" id="RHEA-COMP:13541"/>
        <dbReference type="Rhea" id="RHEA-COMP:13542"/>
        <dbReference type="ChEBI" id="CHEBI:15378"/>
        <dbReference type="ChEBI" id="CHEBI:57540"/>
        <dbReference type="ChEBI" id="CHEBI:57945"/>
        <dbReference type="ChEBI" id="CHEBI:65315"/>
        <dbReference type="ChEBI" id="CHEBI:74443"/>
        <dbReference type="EC" id="1.3.1.88"/>
    </reaction>
    <physiologicalReaction direction="right-to-left" evidence="11">
        <dbReference type="Rhea" id="RHEA:53374"/>
    </physiologicalReaction>
</comment>
<dbReference type="CGD" id="CAL0000168841">
    <property type="gene designation" value="Cd36_23600"/>
</dbReference>
<evidence type="ECO:0000256" key="2">
    <source>
        <dbReference type="ARBA" id="ARBA00022630"/>
    </source>
</evidence>
<evidence type="ECO:0000256" key="7">
    <source>
        <dbReference type="ARBA" id="ARBA00023002"/>
    </source>
</evidence>
<evidence type="ECO:0000256" key="5">
    <source>
        <dbReference type="ARBA" id="ARBA00022694"/>
    </source>
</evidence>
<dbReference type="CDD" id="cd02801">
    <property type="entry name" value="DUS_like_FMN"/>
    <property type="match status" value="1"/>
</dbReference>
<dbReference type="GO" id="GO:0006397">
    <property type="term" value="P:mRNA processing"/>
    <property type="evidence" value="ECO:0007669"/>
    <property type="project" value="UniProtKB-KW"/>
</dbReference>
<comment type="similarity">
    <text evidence="9">Belongs to the Dus family. Dus1 subfamily.</text>
</comment>
<evidence type="ECO:0000256" key="6">
    <source>
        <dbReference type="ARBA" id="ARBA00022857"/>
    </source>
</evidence>
<evidence type="ECO:0000256" key="8">
    <source>
        <dbReference type="ARBA" id="ARBA00023027"/>
    </source>
</evidence>
<keyword evidence="3" id="KW-0288">FMN</keyword>
<keyword evidence="21" id="KW-1185">Reference proteome</keyword>
<evidence type="ECO:0000256" key="9">
    <source>
        <dbReference type="ARBA" id="ARBA00038313"/>
    </source>
</evidence>
<evidence type="ECO:0000256" key="13">
    <source>
        <dbReference type="ARBA" id="ARBA00048342"/>
    </source>
</evidence>
<sequence>MKSINSQTISNLLRISRVMTTTKVTPAPTPTSVATDSVSVNPKLTGRQLYNAMGQPKTIVAPMVDQSELAWRILSRRYGAQLCYTPMFHAKLFATQEKYRNSMWTTNLDGNQTLDRPLVVQFCANDPDYLLQAAKLIEDECDAIDLNLGCPQGIARKGKYGAFLMDDWDLVYKLIKNLHDNLSIPVTAKIRIYDDYEKSLKYAKMVLDAGAQFITVHGRTREMKGQATGLANWKILKYLRDNLPQDQVFFSNGNVLYPSDLQRCQSETSCDAVMSAEGNLYNPGVFWTLDDNKDKQFPRVDKILREYFEIVKENYDSLASRHAMKSHFFKLLHAFLEVHKELRPIIGKASVNGPLDQWESIVVKIESLVEEIYSNNPDIEKLDVITDGPIEDWGGHYKTVPYWRCQPYFRKVDGVKQNTALLKMAGENELIKSTPQANKRQLEDESNDDNNSKLKKQATLVQN</sequence>
<evidence type="ECO:0000256" key="3">
    <source>
        <dbReference type="ARBA" id="ARBA00022643"/>
    </source>
</evidence>
<keyword evidence="6" id="KW-0521">NADP</keyword>
<dbReference type="EC" id="1.3.1.88" evidence="10"/>
<dbReference type="EMBL" id="FM992689">
    <property type="protein sequence ID" value="CAX44140.1"/>
    <property type="molecule type" value="Genomic_DNA"/>
</dbReference>
<protein>
    <recommendedName>
        <fullName evidence="10">tRNA-dihydrouridine(16/17) synthase [NAD(P)(+)]</fullName>
        <ecNumber evidence="10">1.3.1.88</ecNumber>
    </recommendedName>
</protein>
<evidence type="ECO:0000259" key="18">
    <source>
        <dbReference type="Pfam" id="PF01207"/>
    </source>
</evidence>
<comment type="catalytic activity">
    <reaction evidence="13">
        <text>a 5,6-dihydrouridine in mRNA + NAD(+) = a uridine in mRNA + NADH + H(+)</text>
        <dbReference type="Rhea" id="RHEA:69851"/>
        <dbReference type="Rhea" id="RHEA-COMP:14658"/>
        <dbReference type="Rhea" id="RHEA-COMP:17789"/>
        <dbReference type="ChEBI" id="CHEBI:15378"/>
        <dbReference type="ChEBI" id="CHEBI:57540"/>
        <dbReference type="ChEBI" id="CHEBI:57945"/>
        <dbReference type="ChEBI" id="CHEBI:65315"/>
        <dbReference type="ChEBI" id="CHEBI:74443"/>
    </reaction>
    <physiologicalReaction direction="right-to-left" evidence="13">
        <dbReference type="Rhea" id="RHEA:69853"/>
    </physiologicalReaction>
</comment>
<dbReference type="PROSITE" id="PS01136">
    <property type="entry name" value="UPF0034"/>
    <property type="match status" value="1"/>
</dbReference>
<dbReference type="GO" id="GO:0106414">
    <property type="term" value="F:mRNA dihydrouridine synthase activity"/>
    <property type="evidence" value="ECO:0007669"/>
    <property type="project" value="RHEA"/>
</dbReference>
<name>B9WCL7_CANDC</name>
<dbReference type="InterPro" id="IPR035587">
    <property type="entry name" value="DUS-like_FMN-bd"/>
</dbReference>
<dbReference type="VEuPathDB" id="FungiDB:CD36_23600"/>
<gene>
    <name evidence="19" type="ordered locus">Cd36_23600</name>
    <name evidence="20" type="ORF">CD36_23600</name>
</gene>
<reference evidence="20 21" key="1">
    <citation type="journal article" date="2009" name="Genome Res.">
        <title>Comparative genomics of the fungal pathogens Candida dubliniensis and Candida albicans.</title>
        <authorList>
            <person name="Jackson A.P."/>
            <person name="Gamble J.A."/>
            <person name="Yeomans T."/>
            <person name="Moran G.P."/>
            <person name="Saunders D."/>
            <person name="Harris D."/>
            <person name="Aslett M."/>
            <person name="Barrell J.F."/>
            <person name="Butler G."/>
            <person name="Citiulo F."/>
            <person name="Coleman D.C."/>
            <person name="de Groot P.W.J."/>
            <person name="Goodwin T.J."/>
            <person name="Quail M.A."/>
            <person name="McQuillan J."/>
            <person name="Munro C.A."/>
            <person name="Pain A."/>
            <person name="Poulter R.T."/>
            <person name="Rajandream M.A."/>
            <person name="Renauld H."/>
            <person name="Spiering M.J."/>
            <person name="Tivey A."/>
            <person name="Gow N.A.R."/>
            <person name="Barrell B."/>
            <person name="Sullivan D.J."/>
            <person name="Berriman M."/>
        </authorList>
    </citation>
    <scope>NUCLEOTIDE SEQUENCE [LARGE SCALE GENOMIC DNA]</scope>
    <source>
        <strain evidence="21">CD36 / ATCC MYA-646 / CBS 7987 / NCPF 3949 / NRRL Y-17841</strain>
    </source>
</reference>
<comment type="catalytic activity">
    <reaction evidence="14">
        <text>5,6-dihydrouridine(16) in tRNA + NAD(+) = uridine(16) in tRNA + NADH + H(+)</text>
        <dbReference type="Rhea" id="RHEA:53380"/>
        <dbReference type="Rhea" id="RHEA-COMP:13543"/>
        <dbReference type="Rhea" id="RHEA-COMP:13544"/>
        <dbReference type="ChEBI" id="CHEBI:15378"/>
        <dbReference type="ChEBI" id="CHEBI:57540"/>
        <dbReference type="ChEBI" id="CHEBI:57945"/>
        <dbReference type="ChEBI" id="CHEBI:65315"/>
        <dbReference type="ChEBI" id="CHEBI:74443"/>
        <dbReference type="EC" id="1.3.1.88"/>
    </reaction>
    <physiologicalReaction direction="right-to-left" evidence="14">
        <dbReference type="Rhea" id="RHEA:53382"/>
    </physiologicalReaction>
</comment>
<evidence type="ECO:0000256" key="4">
    <source>
        <dbReference type="ARBA" id="ARBA00022664"/>
    </source>
</evidence>
<dbReference type="InterPro" id="IPR018517">
    <property type="entry name" value="tRNA_hU_synthase_CS"/>
</dbReference>
<dbReference type="GO" id="GO:0050660">
    <property type="term" value="F:flavin adenine dinucleotide binding"/>
    <property type="evidence" value="ECO:0007669"/>
    <property type="project" value="InterPro"/>
</dbReference>
<dbReference type="SUPFAM" id="SSF51395">
    <property type="entry name" value="FMN-linked oxidoreductases"/>
    <property type="match status" value="1"/>
</dbReference>
<feature type="domain" description="DUS-like FMN-binding" evidence="18">
    <location>
        <begin position="60"/>
        <end position="337"/>
    </location>
</feature>
<dbReference type="AlphaFoldDB" id="B9WCL7"/>
<dbReference type="InterPro" id="IPR013785">
    <property type="entry name" value="Aldolase_TIM"/>
</dbReference>
<evidence type="ECO:0000256" key="12">
    <source>
        <dbReference type="ARBA" id="ARBA00047652"/>
    </source>
</evidence>
<comment type="catalytic activity">
    <reaction evidence="12">
        <text>5,6-dihydrouridine(16) in tRNA + NADP(+) = uridine(16) in tRNA + NADPH + H(+)</text>
        <dbReference type="Rhea" id="RHEA:53376"/>
        <dbReference type="Rhea" id="RHEA-COMP:13543"/>
        <dbReference type="Rhea" id="RHEA-COMP:13544"/>
        <dbReference type="ChEBI" id="CHEBI:15378"/>
        <dbReference type="ChEBI" id="CHEBI:57783"/>
        <dbReference type="ChEBI" id="CHEBI:58349"/>
        <dbReference type="ChEBI" id="CHEBI:65315"/>
        <dbReference type="ChEBI" id="CHEBI:74443"/>
        <dbReference type="EC" id="1.3.1.88"/>
    </reaction>
    <physiologicalReaction direction="right-to-left" evidence="12">
        <dbReference type="Rhea" id="RHEA:53378"/>
    </physiologicalReaction>
</comment>
<evidence type="ECO:0000313" key="21">
    <source>
        <dbReference type="Proteomes" id="UP000002605"/>
    </source>
</evidence>
<evidence type="ECO:0000313" key="20">
    <source>
        <dbReference type="EMBL" id="CAX44140.1"/>
    </source>
</evidence>
<accession>B9WCL7</accession>
<evidence type="ECO:0000313" key="19">
    <source>
        <dbReference type="CGD" id="CAL0000168841"/>
    </source>
</evidence>
<dbReference type="PANTHER" id="PTHR11082">
    <property type="entry name" value="TRNA-DIHYDROURIDINE SYNTHASE"/>
    <property type="match status" value="1"/>
</dbReference>
<feature type="region of interest" description="Disordered" evidence="17">
    <location>
        <begin position="432"/>
        <end position="463"/>
    </location>
</feature>
<organism evidence="20 21">
    <name type="scientific">Candida dubliniensis (strain CD36 / ATCC MYA-646 / CBS 7987 / NCPF 3949 / NRRL Y-17841)</name>
    <name type="common">Yeast</name>
    <dbReference type="NCBI Taxonomy" id="573826"/>
    <lineage>
        <taxon>Eukaryota</taxon>
        <taxon>Fungi</taxon>
        <taxon>Dikarya</taxon>
        <taxon>Ascomycota</taxon>
        <taxon>Saccharomycotina</taxon>
        <taxon>Pichiomycetes</taxon>
        <taxon>Debaryomycetaceae</taxon>
        <taxon>Candida/Lodderomyces clade</taxon>
        <taxon>Candida</taxon>
    </lineage>
</organism>
<keyword evidence="5" id="KW-0819">tRNA processing</keyword>
<keyword evidence="4" id="KW-0507">mRNA processing</keyword>
<dbReference type="Pfam" id="PF01207">
    <property type="entry name" value="Dus"/>
    <property type="match status" value="1"/>
</dbReference>
<dbReference type="Proteomes" id="UP000002605">
    <property type="component" value="Chromosome 2"/>
</dbReference>
<evidence type="ECO:0000256" key="14">
    <source>
        <dbReference type="ARBA" id="ARBA00048934"/>
    </source>
</evidence>
<dbReference type="GO" id="GO:0102262">
    <property type="term" value="F:tRNA-dihydrouridine16 synthase activity"/>
    <property type="evidence" value="ECO:0007669"/>
    <property type="project" value="RHEA"/>
</dbReference>
<evidence type="ECO:0000256" key="17">
    <source>
        <dbReference type="SAM" id="MobiDB-lite"/>
    </source>
</evidence>
<dbReference type="KEGG" id="cdu:CD36_23600"/>
<dbReference type="GO" id="GO:0102263">
    <property type="term" value="F:tRNA-dihydrouridine17 synthase activity"/>
    <property type="evidence" value="ECO:0007669"/>
    <property type="project" value="RHEA"/>
</dbReference>
<keyword evidence="7 20" id="KW-0560">Oxidoreductase</keyword>
<evidence type="ECO:0000256" key="1">
    <source>
        <dbReference type="ARBA" id="ARBA00001917"/>
    </source>
</evidence>
<keyword evidence="2" id="KW-0285">Flavoprotein</keyword>
<comment type="catalytic activity">
    <reaction evidence="16">
        <text>5,6-dihydrouridine(17) in tRNA + NADP(+) = uridine(17) in tRNA + NADPH + H(+)</text>
        <dbReference type="Rhea" id="RHEA:53368"/>
        <dbReference type="Rhea" id="RHEA-COMP:13541"/>
        <dbReference type="Rhea" id="RHEA-COMP:13542"/>
        <dbReference type="ChEBI" id="CHEBI:15378"/>
        <dbReference type="ChEBI" id="CHEBI:57783"/>
        <dbReference type="ChEBI" id="CHEBI:58349"/>
        <dbReference type="ChEBI" id="CHEBI:65315"/>
        <dbReference type="ChEBI" id="CHEBI:74443"/>
        <dbReference type="EC" id="1.3.1.88"/>
    </reaction>
    <physiologicalReaction direction="right-to-left" evidence="16">
        <dbReference type="Rhea" id="RHEA:53370"/>
    </physiologicalReaction>
</comment>
<evidence type="ECO:0000256" key="15">
    <source>
        <dbReference type="ARBA" id="ARBA00049447"/>
    </source>
</evidence>
<comment type="cofactor">
    <cofactor evidence="1">
        <name>FMN</name>
        <dbReference type="ChEBI" id="CHEBI:58210"/>
    </cofactor>
</comment>
<dbReference type="HOGENOM" id="CLU_013299_5_1_1"/>
<evidence type="ECO:0000256" key="10">
    <source>
        <dbReference type="ARBA" id="ARBA00038890"/>
    </source>
</evidence>
<dbReference type="eggNOG" id="KOG2335">
    <property type="taxonomic scope" value="Eukaryota"/>
</dbReference>
<dbReference type="RefSeq" id="XP_002418834.1">
    <property type="nucleotide sequence ID" value="XM_002418789.1"/>
</dbReference>
<evidence type="ECO:0000256" key="11">
    <source>
        <dbReference type="ARBA" id="ARBA00047287"/>
    </source>
</evidence>
<comment type="catalytic activity">
    <reaction evidence="15">
        <text>a 5,6-dihydrouridine in mRNA + NADP(+) = a uridine in mRNA + NADPH + H(+)</text>
        <dbReference type="Rhea" id="RHEA:69855"/>
        <dbReference type="Rhea" id="RHEA-COMP:14658"/>
        <dbReference type="Rhea" id="RHEA-COMP:17789"/>
        <dbReference type="ChEBI" id="CHEBI:15378"/>
        <dbReference type="ChEBI" id="CHEBI:57783"/>
        <dbReference type="ChEBI" id="CHEBI:58349"/>
        <dbReference type="ChEBI" id="CHEBI:65315"/>
        <dbReference type="ChEBI" id="CHEBI:74443"/>
    </reaction>
    <physiologicalReaction direction="right-to-left" evidence="15">
        <dbReference type="Rhea" id="RHEA:69857"/>
    </physiologicalReaction>
</comment>
<evidence type="ECO:0000256" key="16">
    <source>
        <dbReference type="ARBA" id="ARBA00049467"/>
    </source>
</evidence>
<dbReference type="GeneID" id="8046371"/>
<proteinExistence type="inferred from homology"/>
<dbReference type="PANTHER" id="PTHR11082:SF5">
    <property type="entry name" value="TRNA-DIHYDROURIDINE(16_17) SYNTHASE [NAD(P)(+)]-LIKE"/>
    <property type="match status" value="1"/>
</dbReference>
<dbReference type="Gene3D" id="3.20.20.70">
    <property type="entry name" value="Aldolase class I"/>
    <property type="match status" value="1"/>
</dbReference>
<keyword evidence="8" id="KW-0520">NAD</keyword>